<dbReference type="Proteomes" id="UP000194236">
    <property type="component" value="Unassembled WGS sequence"/>
</dbReference>
<evidence type="ECO:0000313" key="1">
    <source>
        <dbReference type="EMBL" id="OTF82965.1"/>
    </source>
</evidence>
<proteinExistence type="predicted"/>
<organism evidence="1 2">
    <name type="scientific">Euroglyphus maynei</name>
    <name type="common">Mayne's house dust mite</name>
    <dbReference type="NCBI Taxonomy" id="6958"/>
    <lineage>
        <taxon>Eukaryota</taxon>
        <taxon>Metazoa</taxon>
        <taxon>Ecdysozoa</taxon>
        <taxon>Arthropoda</taxon>
        <taxon>Chelicerata</taxon>
        <taxon>Arachnida</taxon>
        <taxon>Acari</taxon>
        <taxon>Acariformes</taxon>
        <taxon>Sarcoptiformes</taxon>
        <taxon>Astigmata</taxon>
        <taxon>Psoroptidia</taxon>
        <taxon>Analgoidea</taxon>
        <taxon>Pyroglyphidae</taxon>
        <taxon>Pyroglyphinae</taxon>
        <taxon>Euroglyphus</taxon>
    </lineage>
</organism>
<dbReference type="EMBL" id="MUJZ01005907">
    <property type="protein sequence ID" value="OTF82965.1"/>
    <property type="molecule type" value="Genomic_DNA"/>
</dbReference>
<comment type="caution">
    <text evidence="1">The sequence shown here is derived from an EMBL/GenBank/DDBJ whole genome shotgun (WGS) entry which is preliminary data.</text>
</comment>
<sequence>MAYSLEGEVCTAKVREY</sequence>
<dbReference type="AlphaFoldDB" id="A0A1Y3BUX0"/>
<accession>A0A1Y3BUX0</accession>
<reference evidence="1 2" key="1">
    <citation type="submission" date="2017-03" db="EMBL/GenBank/DDBJ databases">
        <title>Genome Survey of Euroglyphus maynei.</title>
        <authorList>
            <person name="Arlian L.G."/>
            <person name="Morgan M.S."/>
            <person name="Rider S.D."/>
        </authorList>
    </citation>
    <scope>NUCLEOTIDE SEQUENCE [LARGE SCALE GENOMIC DNA]</scope>
    <source>
        <strain evidence="1">Arlian Lab</strain>
        <tissue evidence="1">Whole body</tissue>
    </source>
</reference>
<evidence type="ECO:0000313" key="2">
    <source>
        <dbReference type="Proteomes" id="UP000194236"/>
    </source>
</evidence>
<name>A0A1Y3BUX0_EURMA</name>
<keyword evidence="2" id="KW-1185">Reference proteome</keyword>
<gene>
    <name evidence="1" type="ORF">BLA29_015538</name>
</gene>
<protein>
    <submittedName>
        <fullName evidence="1">Uncharacterized protein</fullName>
    </submittedName>
</protein>